<evidence type="ECO:0000256" key="10">
    <source>
        <dbReference type="ARBA" id="ARBA00023264"/>
    </source>
</evidence>
<keyword evidence="7 11" id="KW-0443">Lipid metabolism</keyword>
<comment type="catalytic activity">
    <reaction evidence="11">
        <text>2 a 1,2-diacyl-sn-glycero-3-phospho-(1'-sn-glycerol) = a cardiolipin + glycerol</text>
        <dbReference type="Rhea" id="RHEA:31451"/>
        <dbReference type="ChEBI" id="CHEBI:17754"/>
        <dbReference type="ChEBI" id="CHEBI:62237"/>
        <dbReference type="ChEBI" id="CHEBI:64716"/>
    </reaction>
</comment>
<evidence type="ECO:0000256" key="8">
    <source>
        <dbReference type="ARBA" id="ARBA00023136"/>
    </source>
</evidence>
<keyword evidence="4 11" id="KW-0812">Transmembrane</keyword>
<evidence type="ECO:0000256" key="9">
    <source>
        <dbReference type="ARBA" id="ARBA00023209"/>
    </source>
</evidence>
<dbReference type="SMART" id="SM00155">
    <property type="entry name" value="PLDc"/>
    <property type="match status" value="2"/>
</dbReference>
<feature type="active site" evidence="11">
    <location>
        <position position="403"/>
    </location>
</feature>
<dbReference type="EC" id="2.7.8.-" evidence="11 12"/>
<dbReference type="Proteomes" id="UP000010847">
    <property type="component" value="Chromosome"/>
</dbReference>
<dbReference type="eggNOG" id="COG1502">
    <property type="taxonomic scope" value="Bacteria"/>
</dbReference>
<protein>
    <recommendedName>
        <fullName evidence="11 12">Cardiolipin synthase</fullName>
        <shortName evidence="11">CL synthase</shortName>
        <ecNumber evidence="11 12">2.7.8.-</ecNumber>
    </recommendedName>
</protein>
<evidence type="ECO:0000256" key="2">
    <source>
        <dbReference type="ARBA" id="ARBA00022516"/>
    </source>
</evidence>
<dbReference type="CDD" id="cd09110">
    <property type="entry name" value="PLDc_CLS_1"/>
    <property type="match status" value="1"/>
</dbReference>
<keyword evidence="8 11" id="KW-0472">Membrane</keyword>
<evidence type="ECO:0000256" key="3">
    <source>
        <dbReference type="ARBA" id="ARBA00022679"/>
    </source>
</evidence>
<dbReference type="Pfam" id="PF13091">
    <property type="entry name" value="PLDc_2"/>
    <property type="match status" value="2"/>
</dbReference>
<dbReference type="AlphaFoldDB" id="W0ECB9"/>
<dbReference type="InterPro" id="IPR025202">
    <property type="entry name" value="PLD-like_dom"/>
</dbReference>
<evidence type="ECO:0000256" key="6">
    <source>
        <dbReference type="ARBA" id="ARBA00022989"/>
    </source>
</evidence>
<organism evidence="14 15">
    <name type="scientific">Desulfitobacterium metallireducens DSM 15288</name>
    <dbReference type="NCBI Taxonomy" id="871968"/>
    <lineage>
        <taxon>Bacteria</taxon>
        <taxon>Bacillati</taxon>
        <taxon>Bacillota</taxon>
        <taxon>Clostridia</taxon>
        <taxon>Eubacteriales</taxon>
        <taxon>Desulfitobacteriaceae</taxon>
        <taxon>Desulfitobacterium</taxon>
    </lineage>
</organism>
<dbReference type="GO" id="GO:0032049">
    <property type="term" value="P:cardiolipin biosynthetic process"/>
    <property type="evidence" value="ECO:0007669"/>
    <property type="project" value="UniProtKB-UniRule"/>
</dbReference>
<dbReference type="NCBIfam" id="TIGR04265">
    <property type="entry name" value="bac_cardiolipin"/>
    <property type="match status" value="1"/>
</dbReference>
<keyword evidence="2 11" id="KW-0444">Lipid biosynthesis</keyword>
<dbReference type="PROSITE" id="PS50035">
    <property type="entry name" value="PLD"/>
    <property type="match status" value="2"/>
</dbReference>
<feature type="domain" description="PLD phosphodiesterase" evidence="13">
    <location>
        <begin position="215"/>
        <end position="242"/>
    </location>
</feature>
<feature type="active site" evidence="11">
    <location>
        <position position="222"/>
    </location>
</feature>
<dbReference type="HAMAP" id="MF_01916">
    <property type="entry name" value="Cardiolipin_synth_Cls"/>
    <property type="match status" value="1"/>
</dbReference>
<dbReference type="GO" id="GO:0005886">
    <property type="term" value="C:plasma membrane"/>
    <property type="evidence" value="ECO:0007669"/>
    <property type="project" value="UniProtKB-SubCell"/>
</dbReference>
<dbReference type="RefSeq" id="WP_006715464.1">
    <property type="nucleotide sequence ID" value="NZ_CP007032.1"/>
</dbReference>
<dbReference type="Gene3D" id="3.30.870.10">
    <property type="entry name" value="Endonuclease Chain A"/>
    <property type="match status" value="2"/>
</dbReference>
<evidence type="ECO:0000256" key="5">
    <source>
        <dbReference type="ARBA" id="ARBA00022737"/>
    </source>
</evidence>
<comment type="subcellular location">
    <subcellularLocation>
        <location evidence="11">Cell membrane</location>
        <topology evidence="11">Multi-pass membrane protein</topology>
    </subcellularLocation>
</comment>
<evidence type="ECO:0000313" key="14">
    <source>
        <dbReference type="EMBL" id="AHF06854.1"/>
    </source>
</evidence>
<feature type="active site" evidence="11">
    <location>
        <position position="220"/>
    </location>
</feature>
<name>W0ECB9_9FIRM</name>
<comment type="similarity">
    <text evidence="11">Belongs to the phospholipase D family. Cardiolipin synthase subfamily.</text>
</comment>
<feature type="active site" evidence="11">
    <location>
        <position position="398"/>
    </location>
</feature>
<dbReference type="CDD" id="cd09112">
    <property type="entry name" value="PLDc_CLS_2"/>
    <property type="match status" value="1"/>
</dbReference>
<dbReference type="GO" id="GO:0008808">
    <property type="term" value="F:cardiolipin synthase activity"/>
    <property type="evidence" value="ECO:0007669"/>
    <property type="project" value="UniProtKB-UniRule"/>
</dbReference>
<keyword evidence="5" id="KW-0677">Repeat</keyword>
<keyword evidence="3 11" id="KW-0808">Transferase</keyword>
<keyword evidence="6 11" id="KW-1133">Transmembrane helix</keyword>
<accession>W0ECB9</accession>
<dbReference type="PANTHER" id="PTHR21248">
    <property type="entry name" value="CARDIOLIPIN SYNTHASE"/>
    <property type="match status" value="1"/>
</dbReference>
<dbReference type="InterPro" id="IPR022924">
    <property type="entry name" value="Cardiolipin_synthase"/>
</dbReference>
<sequence length="478" mass="55044">MIWVLILVLLPALGNLCAQVIILLEHRNQKKMVSWLAIFALWPFIGGVLYFIFGYSEQQQKLFKRKHLPRSLLKEISQKQTSLFPDQSIYFQEYAEANKRLARLVLQSGKAPLTRANDIRVLTNGKEKFGALFKDLANAQEHIHLEYYIFRDDDIGTQLKKILMDKAQSGVEVRVIIDALGSYSLSTSFIEEMRSKGVQVSLFFPLKFPQLLRTINYRNHRKCVVIDGKIGYLGGLNIGDEYLSRDPKIGFWRDTHLRLEGECVQTMQATFLNDWYFLTQQELYDRRFYPKPQIKGGFLTQILAGGPDSQQEPMKELFFTILMTAQKEILITTPYFIPDESMIMALKSAALSGLNVILLVQGKPDHQLSYLASATYFEELLKAGVQIYRYQKGIIHSKVLIVDRKVSIVGSANFDIRSFQIDFELSALIYSSEIAKRLNSDFQKDLHDSQLIHYEEFKQRSIWLKMKEANASLLSPLL</sequence>
<dbReference type="EMBL" id="CP007032">
    <property type="protein sequence ID" value="AHF06854.1"/>
    <property type="molecule type" value="Genomic_DNA"/>
</dbReference>
<evidence type="ECO:0000256" key="11">
    <source>
        <dbReference type="HAMAP-Rule" id="MF_01916"/>
    </source>
</evidence>
<keyword evidence="15" id="KW-1185">Reference proteome</keyword>
<keyword evidence="9 11" id="KW-0594">Phospholipid biosynthesis</keyword>
<dbReference type="SUPFAM" id="SSF56024">
    <property type="entry name" value="Phospholipase D/nuclease"/>
    <property type="match status" value="2"/>
</dbReference>
<feature type="active site" evidence="11">
    <location>
        <position position="396"/>
    </location>
</feature>
<evidence type="ECO:0000256" key="12">
    <source>
        <dbReference type="NCBIfam" id="TIGR04265"/>
    </source>
</evidence>
<dbReference type="PANTHER" id="PTHR21248:SF20">
    <property type="entry name" value="CARDIOLIPIN SYNTHASE YWIE-RELATED"/>
    <property type="match status" value="1"/>
</dbReference>
<comment type="caution">
    <text evidence="11">Lacks conserved residue(s) required for the propagation of feature annotation.</text>
</comment>
<feature type="transmembrane region" description="Helical" evidence="11">
    <location>
        <begin position="34"/>
        <end position="56"/>
    </location>
</feature>
<gene>
    <name evidence="14" type="ORF">DESME_07090</name>
</gene>
<reference evidence="14 15" key="1">
    <citation type="submission" date="2013-12" db="EMBL/GenBank/DDBJ databases">
        <authorList>
            <consortium name="DOE Joint Genome Institute"/>
            <person name="Smidt H."/>
            <person name="Huntemann M."/>
            <person name="Han J."/>
            <person name="Chen A."/>
            <person name="Kyrpides N."/>
            <person name="Mavromatis K."/>
            <person name="Markowitz V."/>
            <person name="Palaniappan K."/>
            <person name="Ivanova N."/>
            <person name="Schaumberg A."/>
            <person name="Pati A."/>
            <person name="Liolios K."/>
            <person name="Nordberg H.P."/>
            <person name="Cantor M.N."/>
            <person name="Hua S.X."/>
            <person name="Woyke T."/>
        </authorList>
    </citation>
    <scope>NUCLEOTIDE SEQUENCE [LARGE SCALE GENOMIC DNA]</scope>
    <source>
        <strain evidence="15">DSM 15288</strain>
    </source>
</reference>
<dbReference type="InterPro" id="IPR030874">
    <property type="entry name" value="Cardiolipin_synth_Firmi"/>
</dbReference>
<evidence type="ECO:0000256" key="4">
    <source>
        <dbReference type="ARBA" id="ARBA00022692"/>
    </source>
</evidence>
<evidence type="ECO:0000256" key="1">
    <source>
        <dbReference type="ARBA" id="ARBA00022475"/>
    </source>
</evidence>
<feature type="domain" description="PLD phosphodiesterase" evidence="13">
    <location>
        <begin position="391"/>
        <end position="418"/>
    </location>
</feature>
<evidence type="ECO:0000313" key="15">
    <source>
        <dbReference type="Proteomes" id="UP000010847"/>
    </source>
</evidence>
<dbReference type="FunFam" id="3.30.870.10:FF:000014">
    <property type="entry name" value="Cardiolipin synthase"/>
    <property type="match status" value="1"/>
</dbReference>
<evidence type="ECO:0000259" key="13">
    <source>
        <dbReference type="PROSITE" id="PS50035"/>
    </source>
</evidence>
<evidence type="ECO:0000256" key="7">
    <source>
        <dbReference type="ARBA" id="ARBA00023098"/>
    </source>
</evidence>
<dbReference type="InterPro" id="IPR001736">
    <property type="entry name" value="PLipase_D/transphosphatidylase"/>
</dbReference>
<dbReference type="HOGENOM" id="CLU_038053_1_2_9"/>
<dbReference type="KEGG" id="dmt:DESME_07090"/>
<proteinExistence type="inferred from homology"/>
<feature type="active site" evidence="11">
    <location>
        <position position="227"/>
    </location>
</feature>
<keyword evidence="1 11" id="KW-1003">Cell membrane</keyword>
<keyword evidence="10 11" id="KW-1208">Phospholipid metabolism</keyword>
<comment type="function">
    <text evidence="11">Catalyzes the reversible phosphatidyl group transfer from one phosphatidylglycerol molecule to another to form cardiolipin (CL) (diphosphatidylglycerol) and glycerol.</text>
</comment>
<dbReference type="STRING" id="871968.DESME_07090"/>